<gene>
    <name evidence="1" type="ORF">DQQ10_00295</name>
</gene>
<keyword evidence="2" id="KW-1185">Reference proteome</keyword>
<evidence type="ECO:0000313" key="1">
    <source>
        <dbReference type="EMBL" id="RAW02592.1"/>
    </source>
</evidence>
<dbReference type="AlphaFoldDB" id="A0A364Y8M9"/>
<accession>A0A364Y8M9</accession>
<protein>
    <recommendedName>
        <fullName evidence="3">SIR2-like domain-containing protein</fullName>
    </recommendedName>
</protein>
<reference evidence="1 2" key="1">
    <citation type="submission" date="2018-06" db="EMBL/GenBank/DDBJ databases">
        <title>Chryseolinea flavus sp. nov., a member of the phylum Bacteroidetes isolated from soil.</title>
        <authorList>
            <person name="Li Y."/>
            <person name="Wang J."/>
        </authorList>
    </citation>
    <scope>NUCLEOTIDE SEQUENCE [LARGE SCALE GENOMIC DNA]</scope>
    <source>
        <strain evidence="1 2">SDU1-6</strain>
    </source>
</reference>
<name>A0A364Y8M9_9BACT</name>
<proteinExistence type="predicted"/>
<organism evidence="1 2">
    <name type="scientific">Pseudochryseolinea flava</name>
    <dbReference type="NCBI Taxonomy" id="2059302"/>
    <lineage>
        <taxon>Bacteria</taxon>
        <taxon>Pseudomonadati</taxon>
        <taxon>Bacteroidota</taxon>
        <taxon>Cytophagia</taxon>
        <taxon>Cytophagales</taxon>
        <taxon>Fulvivirgaceae</taxon>
        <taxon>Pseudochryseolinea</taxon>
    </lineage>
</organism>
<evidence type="ECO:0008006" key="3">
    <source>
        <dbReference type="Google" id="ProtNLM"/>
    </source>
</evidence>
<sequence>MLAEILTDISARISSYSFRRKGDVKDDLRNELNQLFMAWYTKLSSLGLVRMYTLNYDRNFKMLAKATGVDAFEGFKDHKDELGDRKLDLHRILTDIDSPVHYNLHGSTHWQVHPRDEYTQLINPWISLTPFHSFEMNSSESTVAQVDRGRSFQVSNIISGYQKSHKSLISPFRQMQAAFDRDCMVADEIIVIGYSLGDYHINSSIINALKANQKVKIHLIDPIYSGKQGYDILVQRKIKILSDLFHFKRTELVYSDDNHTCSYFEDRLCVTSTGFAEFLRYV</sequence>
<comment type="caution">
    <text evidence="1">The sequence shown here is derived from an EMBL/GenBank/DDBJ whole genome shotgun (WGS) entry which is preliminary data.</text>
</comment>
<evidence type="ECO:0000313" key="2">
    <source>
        <dbReference type="Proteomes" id="UP000251889"/>
    </source>
</evidence>
<dbReference type="Proteomes" id="UP000251889">
    <property type="component" value="Unassembled WGS sequence"/>
</dbReference>
<dbReference type="EMBL" id="QMFY01000001">
    <property type="protein sequence ID" value="RAW02592.1"/>
    <property type="molecule type" value="Genomic_DNA"/>
</dbReference>